<dbReference type="SUPFAM" id="SSF46785">
    <property type="entry name" value="Winged helix' DNA-binding domain"/>
    <property type="match status" value="1"/>
</dbReference>
<dbReference type="Gene3D" id="1.10.10.10">
    <property type="entry name" value="Winged helix-like DNA-binding domain superfamily/Winged helix DNA-binding domain"/>
    <property type="match status" value="1"/>
</dbReference>
<evidence type="ECO:0000256" key="2">
    <source>
        <dbReference type="ARBA" id="ARBA00022679"/>
    </source>
</evidence>
<keyword evidence="3" id="KW-0949">S-adenosyl-L-methionine</keyword>
<evidence type="ECO:0000256" key="3">
    <source>
        <dbReference type="ARBA" id="ARBA00022691"/>
    </source>
</evidence>
<dbReference type="SUPFAM" id="SSF53335">
    <property type="entry name" value="S-adenosyl-L-methionine-dependent methyltransferases"/>
    <property type="match status" value="1"/>
</dbReference>
<dbReference type="InterPro" id="IPR001077">
    <property type="entry name" value="COMT_C"/>
</dbReference>
<dbReference type="PANTHER" id="PTHR43712:SF4">
    <property type="entry name" value="O-METHYLTRANSFERASE DOMAIN-CONTAINING PROTEIN"/>
    <property type="match status" value="1"/>
</dbReference>
<feature type="active site" description="Proton acceptor" evidence="4">
    <location>
        <position position="304"/>
    </location>
</feature>
<dbReference type="OrthoDB" id="2410195at2759"/>
<proteinExistence type="predicted"/>
<reference evidence="6" key="1">
    <citation type="journal article" date="2020" name="Phytopathology">
        <title>Genome Sequence Resources of Colletotrichum truncatum, C. plurivorum, C. musicola, and C. sojae: Four Species Pathogenic to Soybean (Glycine max).</title>
        <authorList>
            <person name="Rogerio F."/>
            <person name="Boufleur T.R."/>
            <person name="Ciampi-Guillardi M."/>
            <person name="Sukno S.A."/>
            <person name="Thon M.R."/>
            <person name="Massola Junior N.S."/>
            <person name="Baroncelli R."/>
        </authorList>
    </citation>
    <scope>NUCLEOTIDE SEQUENCE</scope>
    <source>
        <strain evidence="6">LFN0074</strain>
    </source>
</reference>
<dbReference type="Gene3D" id="3.40.50.150">
    <property type="entry name" value="Vaccinia Virus protein VP39"/>
    <property type="match status" value="1"/>
</dbReference>
<sequence>MAQQQNATQKLNDLLAQVKALDISSWCPSERAEAQKSLNDALTDAETPYEHLLRLSGSHLHLALLRLGADISLFKTLAAGGQPLTTNLLGEKLGISPDLLGRVLRFLASVGSVKQTAEDTFAPGKIAHAMASEGLDSGVHLLFDIHDRTYQALPDAVAELGYSYVDDIRNGVFQKAFGTELSCYEYLVHNPELQGHMQDAMKLQPPDGDWLAALPVGDAVAKSESDDPERVLFVDIGGGMGHQCLRLRERYPDAPGRVIVQDMPITIGRIPKPMPHGVEAMAHSFDDPQPIKGAKLYYLRNVLHGLPDDHSVSVLKNIASAMNAESRLVIDDLVVPDEGACRQACQLDFIMMASIAGRKRTRAQWYRLLEAAGFKILDIHTYTWPLQDSLIIASPVRLG</sequence>
<keyword evidence="7" id="KW-1185">Reference proteome</keyword>
<name>A0A8H6NU77_9PEZI</name>
<dbReference type="AlphaFoldDB" id="A0A8H6NU77"/>
<accession>A0A8H6NU77</accession>
<dbReference type="Pfam" id="PF00891">
    <property type="entry name" value="Methyltransf_2"/>
    <property type="match status" value="1"/>
</dbReference>
<evidence type="ECO:0000256" key="4">
    <source>
        <dbReference type="PIRSR" id="PIRSR005739-1"/>
    </source>
</evidence>
<dbReference type="PROSITE" id="PS51683">
    <property type="entry name" value="SAM_OMT_II"/>
    <property type="match status" value="1"/>
</dbReference>
<keyword evidence="1 6" id="KW-0489">Methyltransferase</keyword>
<dbReference type="InterPro" id="IPR029063">
    <property type="entry name" value="SAM-dependent_MTases_sf"/>
</dbReference>
<evidence type="ECO:0000259" key="5">
    <source>
        <dbReference type="Pfam" id="PF00891"/>
    </source>
</evidence>
<dbReference type="GO" id="GO:0032259">
    <property type="term" value="P:methylation"/>
    <property type="evidence" value="ECO:0007669"/>
    <property type="project" value="UniProtKB-KW"/>
</dbReference>
<keyword evidence="2 6" id="KW-0808">Transferase</keyword>
<gene>
    <name evidence="6" type="ORF">CMUS01_02840</name>
</gene>
<dbReference type="InterPro" id="IPR036388">
    <property type="entry name" value="WH-like_DNA-bd_sf"/>
</dbReference>
<dbReference type="Proteomes" id="UP000639643">
    <property type="component" value="Unassembled WGS sequence"/>
</dbReference>
<protein>
    <submittedName>
        <fullName evidence="6">O-methyltransferase</fullName>
    </submittedName>
</protein>
<dbReference type="InterPro" id="IPR036390">
    <property type="entry name" value="WH_DNA-bd_sf"/>
</dbReference>
<organism evidence="6 7">
    <name type="scientific">Colletotrichum musicola</name>
    <dbReference type="NCBI Taxonomy" id="2175873"/>
    <lineage>
        <taxon>Eukaryota</taxon>
        <taxon>Fungi</taxon>
        <taxon>Dikarya</taxon>
        <taxon>Ascomycota</taxon>
        <taxon>Pezizomycotina</taxon>
        <taxon>Sordariomycetes</taxon>
        <taxon>Hypocreomycetidae</taxon>
        <taxon>Glomerellales</taxon>
        <taxon>Glomerellaceae</taxon>
        <taxon>Colletotrichum</taxon>
        <taxon>Colletotrichum orchidearum species complex</taxon>
    </lineage>
</organism>
<evidence type="ECO:0000313" key="7">
    <source>
        <dbReference type="Proteomes" id="UP000639643"/>
    </source>
</evidence>
<feature type="domain" description="O-methyltransferase C-terminal" evidence="5">
    <location>
        <begin position="165"/>
        <end position="375"/>
    </location>
</feature>
<dbReference type="GO" id="GO:0008171">
    <property type="term" value="F:O-methyltransferase activity"/>
    <property type="evidence" value="ECO:0007669"/>
    <property type="project" value="InterPro"/>
</dbReference>
<evidence type="ECO:0000313" key="6">
    <source>
        <dbReference type="EMBL" id="KAF6842712.1"/>
    </source>
</evidence>
<dbReference type="PANTHER" id="PTHR43712">
    <property type="entry name" value="PUTATIVE (AFU_ORTHOLOGUE AFUA_4G14580)-RELATED"/>
    <property type="match status" value="1"/>
</dbReference>
<evidence type="ECO:0000256" key="1">
    <source>
        <dbReference type="ARBA" id="ARBA00022603"/>
    </source>
</evidence>
<comment type="caution">
    <text evidence="6">The sequence shown here is derived from an EMBL/GenBank/DDBJ whole genome shotgun (WGS) entry which is preliminary data.</text>
</comment>
<dbReference type="PIRSF" id="PIRSF005739">
    <property type="entry name" value="O-mtase"/>
    <property type="match status" value="1"/>
</dbReference>
<dbReference type="InterPro" id="IPR016461">
    <property type="entry name" value="COMT-like"/>
</dbReference>
<dbReference type="EMBL" id="WIGM01000062">
    <property type="protein sequence ID" value="KAF6842712.1"/>
    <property type="molecule type" value="Genomic_DNA"/>
</dbReference>